<feature type="region of interest" description="Disordered" evidence="1">
    <location>
        <begin position="34"/>
        <end position="136"/>
    </location>
</feature>
<dbReference type="OrthoDB" id="4499484at2759"/>
<dbReference type="AlphaFoldDB" id="A0A2I2F4T3"/>
<proteinExistence type="predicted"/>
<organism evidence="2 3">
    <name type="scientific">Aspergillus candidus</name>
    <dbReference type="NCBI Taxonomy" id="41067"/>
    <lineage>
        <taxon>Eukaryota</taxon>
        <taxon>Fungi</taxon>
        <taxon>Dikarya</taxon>
        <taxon>Ascomycota</taxon>
        <taxon>Pezizomycotina</taxon>
        <taxon>Eurotiomycetes</taxon>
        <taxon>Eurotiomycetidae</taxon>
        <taxon>Eurotiales</taxon>
        <taxon>Aspergillaceae</taxon>
        <taxon>Aspergillus</taxon>
        <taxon>Aspergillus subgen. Circumdati</taxon>
    </lineage>
</organism>
<name>A0A2I2F4T3_ASPCN</name>
<evidence type="ECO:0000256" key="1">
    <source>
        <dbReference type="SAM" id="MobiDB-lite"/>
    </source>
</evidence>
<accession>A0A2I2F4T3</accession>
<gene>
    <name evidence="2" type="ORF">BDW47DRAFT_127978</name>
</gene>
<evidence type="ECO:0000313" key="2">
    <source>
        <dbReference type="EMBL" id="PLB35588.1"/>
    </source>
</evidence>
<dbReference type="RefSeq" id="XP_024669600.1">
    <property type="nucleotide sequence ID" value="XM_024816790.1"/>
</dbReference>
<dbReference type="GeneID" id="36523950"/>
<dbReference type="STRING" id="41067.A0A2I2F4T3"/>
<reference evidence="2 3" key="1">
    <citation type="submission" date="2017-12" db="EMBL/GenBank/DDBJ databases">
        <authorList>
            <consortium name="DOE Joint Genome Institute"/>
            <person name="Haridas S."/>
            <person name="Kjaerbolling I."/>
            <person name="Vesth T.C."/>
            <person name="Frisvad J.C."/>
            <person name="Nybo J.L."/>
            <person name="Theobald S."/>
            <person name="Kuo A."/>
            <person name="Bowyer P."/>
            <person name="Matsuda Y."/>
            <person name="Mondo S."/>
            <person name="Lyhne E.K."/>
            <person name="Kogle M.E."/>
            <person name="Clum A."/>
            <person name="Lipzen A."/>
            <person name="Salamov A."/>
            <person name="Ngan C.Y."/>
            <person name="Daum C."/>
            <person name="Chiniquy J."/>
            <person name="Barry K."/>
            <person name="LaButti K."/>
            <person name="Simmons B.A."/>
            <person name="Magnuson J.K."/>
            <person name="Mortensen U.H."/>
            <person name="Larsen T.O."/>
            <person name="Grigoriev I.V."/>
            <person name="Baker S.E."/>
            <person name="Andersen M.R."/>
            <person name="Nordberg H.P."/>
            <person name="Cantor M.N."/>
            <person name="Hua S.X."/>
        </authorList>
    </citation>
    <scope>NUCLEOTIDE SEQUENCE [LARGE SCALE GENOMIC DNA]</scope>
    <source>
        <strain evidence="2 3">CBS 102.13</strain>
    </source>
</reference>
<protein>
    <submittedName>
        <fullName evidence="2">Uncharacterized protein</fullName>
    </submittedName>
</protein>
<sequence>MRWEPEAVNTLWRLLYTTQSVAIIADVDKIAEAWPDGEEQPTPNSVRGQLKKLKHALGNPSNFSITNSKAGKVQDCGDEDEEPGTPRTPVTPKKRGRKPAKASDQNDAASTPSGPQVTPAKKVKSSKPKLAATCDSPSARLGEDFKVIDEMAESQEAERANCGGIVCNKLDCISCNGY</sequence>
<keyword evidence="3" id="KW-1185">Reference proteome</keyword>
<feature type="compositionally biased region" description="Polar residues" evidence="1">
    <location>
        <begin position="59"/>
        <end position="69"/>
    </location>
</feature>
<feature type="compositionally biased region" description="Polar residues" evidence="1">
    <location>
        <begin position="103"/>
        <end position="116"/>
    </location>
</feature>
<evidence type="ECO:0000313" key="3">
    <source>
        <dbReference type="Proteomes" id="UP000234585"/>
    </source>
</evidence>
<dbReference type="Proteomes" id="UP000234585">
    <property type="component" value="Unassembled WGS sequence"/>
</dbReference>
<dbReference type="EMBL" id="KZ559160">
    <property type="protein sequence ID" value="PLB35588.1"/>
    <property type="molecule type" value="Genomic_DNA"/>
</dbReference>